<protein>
    <recommendedName>
        <fullName evidence="7">Rhodopsin domain-containing protein</fullName>
    </recommendedName>
</protein>
<name>A0A8H3FJ95_9LECA</name>
<evidence type="ECO:0000256" key="4">
    <source>
        <dbReference type="ARBA" id="ARBA00023136"/>
    </source>
</evidence>
<evidence type="ECO:0000256" key="6">
    <source>
        <dbReference type="SAM" id="Phobius"/>
    </source>
</evidence>
<proteinExistence type="inferred from homology"/>
<dbReference type="InterPro" id="IPR049326">
    <property type="entry name" value="Rhodopsin_dom_fungi"/>
</dbReference>
<organism evidence="8 9">
    <name type="scientific">Gomphillus americanus</name>
    <dbReference type="NCBI Taxonomy" id="1940652"/>
    <lineage>
        <taxon>Eukaryota</taxon>
        <taxon>Fungi</taxon>
        <taxon>Dikarya</taxon>
        <taxon>Ascomycota</taxon>
        <taxon>Pezizomycotina</taxon>
        <taxon>Lecanoromycetes</taxon>
        <taxon>OSLEUM clade</taxon>
        <taxon>Ostropomycetidae</taxon>
        <taxon>Ostropales</taxon>
        <taxon>Graphidaceae</taxon>
        <taxon>Gomphilloideae</taxon>
        <taxon>Gomphillus</taxon>
    </lineage>
</organism>
<keyword evidence="4 6" id="KW-0472">Membrane</keyword>
<evidence type="ECO:0000256" key="3">
    <source>
        <dbReference type="ARBA" id="ARBA00022989"/>
    </source>
</evidence>
<comment type="similarity">
    <text evidence="5">Belongs to the SAT4 family.</text>
</comment>
<feature type="transmembrane region" description="Helical" evidence="6">
    <location>
        <begin position="214"/>
        <end position="233"/>
    </location>
</feature>
<feature type="transmembrane region" description="Helical" evidence="6">
    <location>
        <begin position="138"/>
        <end position="166"/>
    </location>
</feature>
<feature type="transmembrane region" description="Helical" evidence="6">
    <location>
        <begin position="253"/>
        <end position="275"/>
    </location>
</feature>
<dbReference type="Proteomes" id="UP000664169">
    <property type="component" value="Unassembled WGS sequence"/>
</dbReference>
<feature type="transmembrane region" description="Helical" evidence="6">
    <location>
        <begin position="20"/>
        <end position="40"/>
    </location>
</feature>
<feature type="transmembrane region" description="Helical" evidence="6">
    <location>
        <begin position="52"/>
        <end position="72"/>
    </location>
</feature>
<evidence type="ECO:0000256" key="5">
    <source>
        <dbReference type="ARBA" id="ARBA00038359"/>
    </source>
</evidence>
<dbReference type="InterPro" id="IPR052337">
    <property type="entry name" value="SAT4-like"/>
</dbReference>
<accession>A0A8H3FJ95</accession>
<evidence type="ECO:0000256" key="2">
    <source>
        <dbReference type="ARBA" id="ARBA00022692"/>
    </source>
</evidence>
<feature type="domain" description="Rhodopsin" evidence="7">
    <location>
        <begin position="36"/>
        <end position="275"/>
    </location>
</feature>
<evidence type="ECO:0000259" key="7">
    <source>
        <dbReference type="Pfam" id="PF20684"/>
    </source>
</evidence>
<comment type="caution">
    <text evidence="8">The sequence shown here is derived from an EMBL/GenBank/DDBJ whole genome shotgun (WGS) entry which is preliminary data.</text>
</comment>
<evidence type="ECO:0000313" key="8">
    <source>
        <dbReference type="EMBL" id="CAF9924735.1"/>
    </source>
</evidence>
<evidence type="ECO:0000256" key="1">
    <source>
        <dbReference type="ARBA" id="ARBA00004141"/>
    </source>
</evidence>
<dbReference type="OrthoDB" id="444631at2759"/>
<dbReference type="GO" id="GO:0016020">
    <property type="term" value="C:membrane"/>
    <property type="evidence" value="ECO:0007669"/>
    <property type="project" value="UniProtKB-SubCell"/>
</dbReference>
<comment type="subcellular location">
    <subcellularLocation>
        <location evidence="1">Membrane</location>
        <topology evidence="1">Multi-pass membrane protein</topology>
    </subcellularLocation>
</comment>
<feature type="transmembrane region" description="Helical" evidence="6">
    <location>
        <begin position="186"/>
        <end position="207"/>
    </location>
</feature>
<dbReference type="PANTHER" id="PTHR33048:SF47">
    <property type="entry name" value="INTEGRAL MEMBRANE PROTEIN-RELATED"/>
    <property type="match status" value="1"/>
</dbReference>
<feature type="transmembrane region" description="Helical" evidence="6">
    <location>
        <begin position="103"/>
        <end position="126"/>
    </location>
</feature>
<keyword evidence="3 6" id="KW-1133">Transmembrane helix</keyword>
<keyword evidence="9" id="KW-1185">Reference proteome</keyword>
<dbReference type="PANTHER" id="PTHR33048">
    <property type="entry name" value="PTH11-LIKE INTEGRAL MEMBRANE PROTEIN (AFU_ORTHOLOGUE AFUA_5G11245)"/>
    <property type="match status" value="1"/>
</dbReference>
<dbReference type="Pfam" id="PF20684">
    <property type="entry name" value="Fung_rhodopsin"/>
    <property type="match status" value="1"/>
</dbReference>
<keyword evidence="2 6" id="KW-0812">Transmembrane</keyword>
<sequence>MDKPVTAENYQIRISPEAFVIALALFLAIAFIFTVLRTVARLNQHGRLYLDDYFVFYAVIAAAACGGVAYSIRDQIYLQIYVGLGWQAPAADFQDQMLIFEKRIMACSALIWSVIYAIKFSFLAFFRKLVDRVWKLEIYWWIVMAITTACGITSIPLSFIICAHFGNDYITASQLDHERIYMNTTTALDILTDILLISIPILLLWNVRISLQRKLILGTMLCLSVLCIIIAAIRTSLANLPVNGVIDTSWLIFWQGIEAAIAVIIVSFTASRGLFGLHDAFKRGRAAATGTPILKAILKAAGMRSESTTTAVVTPSAGATAAIGGGGGRKQSAFSDRSSSGEMELVRNPETRERYWTTLDRTTTTTRLSNDDDDEESVLGLKDAAAIVAVVVVVVVVREGKR</sequence>
<dbReference type="EMBL" id="CAJPDQ010000022">
    <property type="protein sequence ID" value="CAF9924735.1"/>
    <property type="molecule type" value="Genomic_DNA"/>
</dbReference>
<dbReference type="AlphaFoldDB" id="A0A8H3FJ95"/>
<reference evidence="8" key="1">
    <citation type="submission" date="2021-03" db="EMBL/GenBank/DDBJ databases">
        <authorList>
            <person name="Tagirdzhanova G."/>
        </authorList>
    </citation>
    <scope>NUCLEOTIDE SEQUENCE</scope>
</reference>
<evidence type="ECO:0000313" key="9">
    <source>
        <dbReference type="Proteomes" id="UP000664169"/>
    </source>
</evidence>
<gene>
    <name evidence="8" type="ORF">GOMPHAMPRED_003688</name>
</gene>